<sequence>MGNEAIVMESDVLVVGGGPAGTWAAYTAASLGAKVVLADKGYCGSSGATAPSGTTLWAIHSDPQQREAAFDKGLRKGNGLASRSWLEKLNFYNDAGTKKLVEFGYPFPTDDNGVPIRRSLQGPEYMRLMRKMVAKSGVKILDHSPALKLLTEGDRVSGAIGVNSKSGEDWTVHAGAVIIATGGCAFLSKALGCNVLTGDGNLMAAEAGAELSGMEFSNEYGLGASFSSVTKNYLFHWARYYRKDGSEIENANKRVLAAELMNQPVFARLEKGADQIKSAMRQTQPNFFVPFDRLGLDPFVDKFPITLRLEATVRGTGGINLIDETCATSVPGLYAAGDAATRELVTGGTTGGGRINASWAISSGCMSGEAAAQYALSHGTAGRKTTGTLKRERYASNGTDRSFDTNEIIGLVQNEVMPYNKNLFRTGKGLVQSLNLLDALWKHTGNGLVKHHDVKHVIRARETAAMIATARWMYASALERKESRGMHVRDDYPDENPGMRYRLLAKGVDEIRFRPQFH</sequence>
<dbReference type="PROSITE" id="PS00837">
    <property type="entry name" value="ALADH_PNT_2"/>
    <property type="match status" value="1"/>
</dbReference>
<dbReference type="Gene3D" id="3.50.50.60">
    <property type="entry name" value="FAD/NAD(P)-binding domain"/>
    <property type="match status" value="1"/>
</dbReference>
<accession>A0ABW0LQF9</accession>
<dbReference type="InterPro" id="IPR008143">
    <property type="entry name" value="Ala_DH/PNT_CS2"/>
</dbReference>
<dbReference type="PRINTS" id="PR00368">
    <property type="entry name" value="FADPNR"/>
</dbReference>
<dbReference type="InterPro" id="IPR015939">
    <property type="entry name" value="Fum_Rdtase/Succ_DH_flav-like_C"/>
</dbReference>
<dbReference type="PANTHER" id="PTHR11632:SF51">
    <property type="entry name" value="SUCCINATE DEHYDROGENASE [UBIQUINONE] FLAVOPROTEIN SUBUNIT, MITOCHONDRIAL"/>
    <property type="match status" value="1"/>
</dbReference>
<protein>
    <submittedName>
        <fullName evidence="2">FAD-dependent oxidoreductase</fullName>
    </submittedName>
</protein>
<evidence type="ECO:0000313" key="3">
    <source>
        <dbReference type="Proteomes" id="UP001596105"/>
    </source>
</evidence>
<organism evidence="2 3">
    <name type="scientific">Cohnella suwonensis</name>
    <dbReference type="NCBI Taxonomy" id="696072"/>
    <lineage>
        <taxon>Bacteria</taxon>
        <taxon>Bacillati</taxon>
        <taxon>Bacillota</taxon>
        <taxon>Bacilli</taxon>
        <taxon>Bacillales</taxon>
        <taxon>Paenibacillaceae</taxon>
        <taxon>Cohnella</taxon>
    </lineage>
</organism>
<dbReference type="InterPro" id="IPR037099">
    <property type="entry name" value="Fum_R/Succ_DH_flav-like_C_sf"/>
</dbReference>
<dbReference type="Proteomes" id="UP001596105">
    <property type="component" value="Unassembled WGS sequence"/>
</dbReference>
<dbReference type="Pfam" id="PF02910">
    <property type="entry name" value="Succ_DH_flav_C"/>
    <property type="match status" value="1"/>
</dbReference>
<dbReference type="Gene3D" id="1.20.58.100">
    <property type="entry name" value="Fumarate reductase/succinate dehydrogenase flavoprotein-like, C-terminal domain"/>
    <property type="match status" value="1"/>
</dbReference>
<evidence type="ECO:0000259" key="1">
    <source>
        <dbReference type="Pfam" id="PF02910"/>
    </source>
</evidence>
<evidence type="ECO:0000313" key="2">
    <source>
        <dbReference type="EMBL" id="MFC5468135.1"/>
    </source>
</evidence>
<feature type="domain" description="Fumarate reductase/succinate dehydrogenase flavoprotein-like C-terminal" evidence="1">
    <location>
        <begin position="415"/>
        <end position="495"/>
    </location>
</feature>
<comment type="caution">
    <text evidence="2">The sequence shown here is derived from an EMBL/GenBank/DDBJ whole genome shotgun (WGS) entry which is preliminary data.</text>
</comment>
<dbReference type="EMBL" id="JBHSMH010000007">
    <property type="protein sequence ID" value="MFC5468135.1"/>
    <property type="molecule type" value="Genomic_DNA"/>
</dbReference>
<keyword evidence="3" id="KW-1185">Reference proteome</keyword>
<dbReference type="SUPFAM" id="SSF46977">
    <property type="entry name" value="Succinate dehydrogenase/fumarate reductase flavoprotein C-terminal domain"/>
    <property type="match status" value="1"/>
</dbReference>
<dbReference type="Pfam" id="PF12831">
    <property type="entry name" value="FAD_oxidored"/>
    <property type="match status" value="1"/>
</dbReference>
<dbReference type="InterPro" id="IPR036188">
    <property type="entry name" value="FAD/NAD-bd_sf"/>
</dbReference>
<dbReference type="RefSeq" id="WP_209746523.1">
    <property type="nucleotide sequence ID" value="NZ_JBHSMH010000007.1"/>
</dbReference>
<reference evidence="3" key="1">
    <citation type="journal article" date="2019" name="Int. J. Syst. Evol. Microbiol.">
        <title>The Global Catalogue of Microorganisms (GCM) 10K type strain sequencing project: providing services to taxonomists for standard genome sequencing and annotation.</title>
        <authorList>
            <consortium name="The Broad Institute Genomics Platform"/>
            <consortium name="The Broad Institute Genome Sequencing Center for Infectious Disease"/>
            <person name="Wu L."/>
            <person name="Ma J."/>
        </authorList>
    </citation>
    <scope>NUCLEOTIDE SEQUENCE [LARGE SCALE GENOMIC DNA]</scope>
    <source>
        <strain evidence="3">CCUG 57113</strain>
    </source>
</reference>
<name>A0ABW0LQF9_9BACL</name>
<dbReference type="PRINTS" id="PR00469">
    <property type="entry name" value="PNDRDTASEII"/>
</dbReference>
<dbReference type="SUPFAM" id="SSF51905">
    <property type="entry name" value="FAD/NAD(P)-binding domain"/>
    <property type="match status" value="1"/>
</dbReference>
<dbReference type="PIRSF" id="PIRSF000171">
    <property type="entry name" value="SDHA_APRA_LASPO"/>
    <property type="match status" value="1"/>
</dbReference>
<proteinExistence type="predicted"/>
<dbReference type="PANTHER" id="PTHR11632">
    <property type="entry name" value="SUCCINATE DEHYDROGENASE 2 FLAVOPROTEIN SUBUNIT"/>
    <property type="match status" value="1"/>
</dbReference>
<dbReference type="InterPro" id="IPR030664">
    <property type="entry name" value="SdhA/FrdA/AprA"/>
</dbReference>
<gene>
    <name evidence="2" type="ORF">ACFPPD_05335</name>
</gene>